<comment type="caution">
    <text evidence="1">The sequence shown here is derived from an EMBL/GenBank/DDBJ whole genome shotgun (WGS) entry which is preliminary data.</text>
</comment>
<name>A0A0F9HVE2_9ZZZZ</name>
<evidence type="ECO:0000313" key="1">
    <source>
        <dbReference type="EMBL" id="KKL79087.1"/>
    </source>
</evidence>
<sequence>MTTERVIEMIDKLFADTSCSPAETRDKLHALIDHIQNCLAALKSI</sequence>
<proteinExistence type="predicted"/>
<dbReference type="AlphaFoldDB" id="A0A0F9HVE2"/>
<dbReference type="EMBL" id="LAZR01023269">
    <property type="protein sequence ID" value="KKL79087.1"/>
    <property type="molecule type" value="Genomic_DNA"/>
</dbReference>
<accession>A0A0F9HVE2</accession>
<organism evidence="1">
    <name type="scientific">marine sediment metagenome</name>
    <dbReference type="NCBI Taxonomy" id="412755"/>
    <lineage>
        <taxon>unclassified sequences</taxon>
        <taxon>metagenomes</taxon>
        <taxon>ecological metagenomes</taxon>
    </lineage>
</organism>
<protein>
    <submittedName>
        <fullName evidence="1">Uncharacterized protein</fullName>
    </submittedName>
</protein>
<gene>
    <name evidence="1" type="ORF">LCGC14_2018340</name>
</gene>
<reference evidence="1" key="1">
    <citation type="journal article" date="2015" name="Nature">
        <title>Complex archaea that bridge the gap between prokaryotes and eukaryotes.</title>
        <authorList>
            <person name="Spang A."/>
            <person name="Saw J.H."/>
            <person name="Jorgensen S.L."/>
            <person name="Zaremba-Niedzwiedzka K."/>
            <person name="Martijn J."/>
            <person name="Lind A.E."/>
            <person name="van Eijk R."/>
            <person name="Schleper C."/>
            <person name="Guy L."/>
            <person name="Ettema T.J."/>
        </authorList>
    </citation>
    <scope>NUCLEOTIDE SEQUENCE</scope>
</reference>